<comment type="caution">
    <text evidence="3">The sequence shown here is derived from an EMBL/GenBank/DDBJ whole genome shotgun (WGS) entry which is preliminary data.</text>
</comment>
<accession>A0ABD3NI41</accession>
<evidence type="ECO:0000256" key="2">
    <source>
        <dbReference type="SAM" id="SignalP"/>
    </source>
</evidence>
<evidence type="ECO:0000313" key="4">
    <source>
        <dbReference type="Proteomes" id="UP001530400"/>
    </source>
</evidence>
<keyword evidence="2" id="KW-0732">Signal</keyword>
<name>A0ABD3NI41_9STRA</name>
<keyword evidence="4" id="KW-1185">Reference proteome</keyword>
<dbReference type="PANTHER" id="PTHR47942">
    <property type="entry name" value="TETRATRICOPEPTIDE REPEAT (TPR)-LIKE SUPERFAMILY PROTEIN-RELATED"/>
    <property type="match status" value="1"/>
</dbReference>
<organism evidence="3 4">
    <name type="scientific">Cyclotella atomus</name>
    <dbReference type="NCBI Taxonomy" id="382360"/>
    <lineage>
        <taxon>Eukaryota</taxon>
        <taxon>Sar</taxon>
        <taxon>Stramenopiles</taxon>
        <taxon>Ochrophyta</taxon>
        <taxon>Bacillariophyta</taxon>
        <taxon>Coscinodiscophyceae</taxon>
        <taxon>Thalassiosirophycidae</taxon>
        <taxon>Stephanodiscales</taxon>
        <taxon>Stephanodiscaceae</taxon>
        <taxon>Cyclotella</taxon>
    </lineage>
</organism>
<feature type="signal peptide" evidence="2">
    <location>
        <begin position="1"/>
        <end position="19"/>
    </location>
</feature>
<dbReference type="InterPro" id="IPR051222">
    <property type="entry name" value="PPR/CCM1_RNA-binding"/>
</dbReference>
<dbReference type="InterPro" id="IPR011990">
    <property type="entry name" value="TPR-like_helical_dom_sf"/>
</dbReference>
<protein>
    <submittedName>
        <fullName evidence="3">Uncharacterized protein</fullName>
    </submittedName>
</protein>
<dbReference type="EMBL" id="JALLPJ020001168">
    <property type="protein sequence ID" value="KAL3775073.1"/>
    <property type="molecule type" value="Genomic_DNA"/>
</dbReference>
<reference evidence="3 4" key="1">
    <citation type="submission" date="2024-10" db="EMBL/GenBank/DDBJ databases">
        <title>Updated reference genomes for cyclostephanoid diatoms.</title>
        <authorList>
            <person name="Roberts W.R."/>
            <person name="Alverson A.J."/>
        </authorList>
    </citation>
    <scope>NUCLEOTIDE SEQUENCE [LARGE SCALE GENOMIC DNA]</scope>
    <source>
        <strain evidence="3 4">AJA010-31</strain>
    </source>
</reference>
<keyword evidence="1" id="KW-0677">Repeat</keyword>
<dbReference type="PANTHER" id="PTHR47942:SF63">
    <property type="entry name" value="PENTATRICOPEPTIDE REPEAT-CONTAINING PROTEIN"/>
    <property type="match status" value="1"/>
</dbReference>
<dbReference type="Proteomes" id="UP001530400">
    <property type="component" value="Unassembled WGS sequence"/>
</dbReference>
<evidence type="ECO:0000256" key="1">
    <source>
        <dbReference type="ARBA" id="ARBA00022737"/>
    </source>
</evidence>
<sequence>MTWKRTALLLLATLSPTSGYVTTGLPAHTHRAFLRKLTDDICNTSPGSLSLETCHTSHMLMKGWAEAPEKLQNHQFSGKERAMAVEGLLKRMIDERIAGNEAAIVNTHDYNAVMKSWAMSGEQSAAALRVEEILNMMQEMYERGDENVKPNLQSFQIAIEAWTKAPDDVNAARRAHGILEWMCGVYTSGKNDLAAPDTTCFHMVLKKWAQSKNLESPIMTEQLIMWMQHLESTGLDSVKSDTMCFNIAMSAWLKSGDLCAERRIREIFEDMERASRSGHSNFKPDAGTYNIVISSMAATARGPDGRAARRADKILSRMEHGFLAGDETLRPDTIVFNQVINFWAKAQSFRGHFLKARDVLDRQIALHESGVNKCKPDVMSYTSVIAACASTFGSWGEKKRAFELAHKTFMECCSRSKPNDVTYGLMFKAVSRLIQSKKEQNRYSRTLFGLTCDDGMLGEMAFVRLREATSKQTFLELTNGVTNYSDLPEEWKCNVRQKRKESKSPINRRARCIHESASSCANIDEPIFVH</sequence>
<evidence type="ECO:0000313" key="3">
    <source>
        <dbReference type="EMBL" id="KAL3775073.1"/>
    </source>
</evidence>
<feature type="chain" id="PRO_5044844845" evidence="2">
    <location>
        <begin position="20"/>
        <end position="530"/>
    </location>
</feature>
<dbReference type="AlphaFoldDB" id="A0ABD3NI41"/>
<proteinExistence type="predicted"/>
<gene>
    <name evidence="3" type="ORF">ACHAWO_010882</name>
</gene>
<dbReference type="Gene3D" id="1.25.40.10">
    <property type="entry name" value="Tetratricopeptide repeat domain"/>
    <property type="match status" value="2"/>
</dbReference>